<feature type="region of interest" description="Disordered" evidence="11">
    <location>
        <begin position="1"/>
        <end position="21"/>
    </location>
</feature>
<evidence type="ECO:0000256" key="3">
    <source>
        <dbReference type="ARBA" id="ARBA00022448"/>
    </source>
</evidence>
<comment type="subcellular location">
    <subcellularLocation>
        <location evidence="1 9">Cell inner membrane</location>
        <topology evidence="1 9">Single-pass membrane protein</topology>
    </subcellularLocation>
</comment>
<feature type="domain" description="AprE-like long alpha-helical hairpin" evidence="12">
    <location>
        <begin position="113"/>
        <end position="296"/>
    </location>
</feature>
<evidence type="ECO:0000259" key="12">
    <source>
        <dbReference type="Pfam" id="PF25994"/>
    </source>
</evidence>
<dbReference type="Gene3D" id="2.40.50.100">
    <property type="match status" value="1"/>
</dbReference>
<feature type="domain" description="AprE-like beta-barrel" evidence="13">
    <location>
        <begin position="342"/>
        <end position="431"/>
    </location>
</feature>
<dbReference type="PRINTS" id="PR01490">
    <property type="entry name" value="RTXTOXIND"/>
</dbReference>
<comment type="caution">
    <text evidence="14">The sequence shown here is derived from an EMBL/GenBank/DDBJ whole genome shotgun (WGS) entry which is preliminary data.</text>
</comment>
<organism evidence="14 15">
    <name type="scientific">Halomonas dongshanensis</name>
    <dbReference type="NCBI Taxonomy" id="2890835"/>
    <lineage>
        <taxon>Bacteria</taxon>
        <taxon>Pseudomonadati</taxon>
        <taxon>Pseudomonadota</taxon>
        <taxon>Gammaproteobacteria</taxon>
        <taxon>Oceanospirillales</taxon>
        <taxon>Halomonadaceae</taxon>
        <taxon>Halomonas</taxon>
    </lineage>
</organism>
<dbReference type="Proteomes" id="UP001165542">
    <property type="component" value="Unassembled WGS sequence"/>
</dbReference>
<sequence>MTSEHHTPAVAPTPHASPSTLPDWQAMAMRRTRKPWRLGGLLLIAGLAAFVIWAAWAPLDNGIAVPATVVVSGNRQAVEHPTGGTVERLWVRDGDHVDQGQPLVSLDTTQLQNEAEVLRLQHASALAETARLEAERDGQASITFPPDLMPSGDADIETLVSQQRLLFASRRSALDAELAGLRASLAGQRAQATGLEASLGQQRARLDVLSEQRRNLSELAAGGYIPRNRMLEFEGSYAQLQGDIASANGTLLQTQRQIDELALRLTQLQDEYQREVGEALAQARLRGQEAAGRMANNAYEQAHAIIRAPRSGRVVGLALHTEGGVAQPGSLLMEIVPQDEPLRVEGQLPVDQIDRVAPGLPVELAFTAFERSSTPRIPGTVTQVSADRLIDQASGLPYYRLEVEVANDDLAVLGTAPLKAGMPVEAFVRTGERSLLNYLFKPLIDRARTAWGDA</sequence>
<gene>
    <name evidence="14" type="ORF">LLY24_02390</name>
</gene>
<dbReference type="RefSeq" id="WP_259034662.1">
    <property type="nucleotide sequence ID" value="NZ_JAJISC010000001.1"/>
</dbReference>
<proteinExistence type="inferred from homology"/>
<evidence type="ECO:0000256" key="10">
    <source>
        <dbReference type="SAM" id="Coils"/>
    </source>
</evidence>
<reference evidence="14" key="1">
    <citation type="submission" date="2021-11" db="EMBL/GenBank/DDBJ databases">
        <title>Halomonas sp., isolated from a coastal aquaculture zone in Dongshan Bay.</title>
        <authorList>
            <person name="Lin W."/>
        </authorList>
    </citation>
    <scope>NUCLEOTIDE SEQUENCE</scope>
    <source>
        <strain evidence="14">Yzlin-01</strain>
    </source>
</reference>
<evidence type="ECO:0000256" key="1">
    <source>
        <dbReference type="ARBA" id="ARBA00004377"/>
    </source>
</evidence>
<evidence type="ECO:0000256" key="11">
    <source>
        <dbReference type="SAM" id="MobiDB-lite"/>
    </source>
</evidence>
<feature type="transmembrane region" description="Helical" evidence="9">
    <location>
        <begin position="36"/>
        <end position="56"/>
    </location>
</feature>
<evidence type="ECO:0000313" key="14">
    <source>
        <dbReference type="EMBL" id="MCS2608170.1"/>
    </source>
</evidence>
<name>A0ABT2E9B1_9GAMM</name>
<dbReference type="InterPro" id="IPR058982">
    <property type="entry name" value="Beta-barrel_AprE"/>
</dbReference>
<keyword evidence="10" id="KW-0175">Coiled coil</keyword>
<dbReference type="Pfam" id="PF26002">
    <property type="entry name" value="Beta-barrel_AprE"/>
    <property type="match status" value="1"/>
</dbReference>
<keyword evidence="6 9" id="KW-0812">Transmembrane</keyword>
<evidence type="ECO:0000256" key="6">
    <source>
        <dbReference type="ARBA" id="ARBA00022692"/>
    </source>
</evidence>
<protein>
    <recommendedName>
        <fullName evidence="9">Membrane fusion protein (MFP) family protein</fullName>
    </recommendedName>
</protein>
<keyword evidence="8 9" id="KW-0472">Membrane</keyword>
<evidence type="ECO:0000313" key="15">
    <source>
        <dbReference type="Proteomes" id="UP001165542"/>
    </source>
</evidence>
<evidence type="ECO:0000256" key="8">
    <source>
        <dbReference type="ARBA" id="ARBA00023136"/>
    </source>
</evidence>
<comment type="similarity">
    <text evidence="2 9">Belongs to the membrane fusion protein (MFP) (TC 8.A.1) family.</text>
</comment>
<evidence type="ECO:0000259" key="13">
    <source>
        <dbReference type="Pfam" id="PF26002"/>
    </source>
</evidence>
<dbReference type="InterPro" id="IPR050739">
    <property type="entry name" value="MFP"/>
</dbReference>
<evidence type="ECO:0000256" key="9">
    <source>
        <dbReference type="RuleBase" id="RU365093"/>
    </source>
</evidence>
<keyword evidence="5 9" id="KW-0997">Cell inner membrane</keyword>
<evidence type="ECO:0000256" key="4">
    <source>
        <dbReference type="ARBA" id="ARBA00022475"/>
    </source>
</evidence>
<dbReference type="NCBIfam" id="TIGR01843">
    <property type="entry name" value="type_I_hlyD"/>
    <property type="match status" value="1"/>
</dbReference>
<dbReference type="PROSITE" id="PS00543">
    <property type="entry name" value="HLYD_FAMILY"/>
    <property type="match status" value="1"/>
</dbReference>
<evidence type="ECO:0000256" key="2">
    <source>
        <dbReference type="ARBA" id="ARBA00009477"/>
    </source>
</evidence>
<dbReference type="EMBL" id="JAJISC010000001">
    <property type="protein sequence ID" value="MCS2608170.1"/>
    <property type="molecule type" value="Genomic_DNA"/>
</dbReference>
<dbReference type="InterPro" id="IPR058781">
    <property type="entry name" value="HH_AprE-like"/>
</dbReference>
<evidence type="ECO:0000256" key="7">
    <source>
        <dbReference type="ARBA" id="ARBA00022989"/>
    </source>
</evidence>
<feature type="coiled-coil region" evidence="10">
    <location>
        <begin position="251"/>
        <end position="278"/>
    </location>
</feature>
<evidence type="ECO:0000256" key="5">
    <source>
        <dbReference type="ARBA" id="ARBA00022519"/>
    </source>
</evidence>
<dbReference type="SUPFAM" id="SSF56954">
    <property type="entry name" value="Outer membrane efflux proteins (OEP)"/>
    <property type="match status" value="1"/>
</dbReference>
<dbReference type="Gene3D" id="2.40.30.170">
    <property type="match status" value="1"/>
</dbReference>
<dbReference type="InterPro" id="IPR010129">
    <property type="entry name" value="T1SS_HlyD"/>
</dbReference>
<dbReference type="PANTHER" id="PTHR30386:SF17">
    <property type="entry name" value="ALKALINE PROTEASE SECRETION PROTEIN APRE"/>
    <property type="match status" value="1"/>
</dbReference>
<dbReference type="PANTHER" id="PTHR30386">
    <property type="entry name" value="MEMBRANE FUSION SUBUNIT OF EMRAB-TOLC MULTIDRUG EFFLUX PUMP"/>
    <property type="match status" value="1"/>
</dbReference>
<keyword evidence="4 9" id="KW-1003">Cell membrane</keyword>
<keyword evidence="7 9" id="KW-1133">Transmembrane helix</keyword>
<keyword evidence="3 9" id="KW-0813">Transport</keyword>
<keyword evidence="15" id="KW-1185">Reference proteome</keyword>
<accession>A0ABT2E9B1</accession>
<dbReference type="Pfam" id="PF25994">
    <property type="entry name" value="HH_AprE"/>
    <property type="match status" value="1"/>
</dbReference>
<dbReference type="InterPro" id="IPR006144">
    <property type="entry name" value="Secretion_HlyD_CS"/>
</dbReference>